<feature type="domain" description="HTH cro/C1-type" evidence="2">
    <location>
        <begin position="16"/>
        <end position="71"/>
    </location>
</feature>
<reference evidence="3 4" key="1">
    <citation type="journal article" date="2011" name="J. Bacteriol.">
        <title>Complete genome sequence of Polymorphum gilvum SL003B-26A1T, a crude oil-degrading bacterium from oil-polluted saline soil.</title>
        <authorList>
            <person name="Li S.G."/>
            <person name="Tang Y.Q."/>
            <person name="Nie Y."/>
            <person name="Cai M."/>
            <person name="Wu X.L."/>
        </authorList>
    </citation>
    <scope>NUCLEOTIDE SEQUENCE [LARGE SCALE GENOMIC DNA]</scope>
    <source>
        <strain evidence="4">LMG 25793 / CGMCC 1.9160 / SL003B-26A1</strain>
    </source>
</reference>
<evidence type="ECO:0000313" key="3">
    <source>
        <dbReference type="EMBL" id="ADZ72763.1"/>
    </source>
</evidence>
<dbReference type="AlphaFoldDB" id="F2J670"/>
<dbReference type="SMART" id="SM00530">
    <property type="entry name" value="HTH_XRE"/>
    <property type="match status" value="1"/>
</dbReference>
<organism evidence="3 4">
    <name type="scientific">Polymorphum gilvum (strain LMG 25793 / CGMCC 1.9160 / SL003B-26A1)</name>
    <dbReference type="NCBI Taxonomy" id="991905"/>
    <lineage>
        <taxon>Bacteria</taxon>
        <taxon>Pseudomonadati</taxon>
        <taxon>Pseudomonadota</taxon>
        <taxon>Alphaproteobacteria</taxon>
        <taxon>Rhodobacterales</taxon>
        <taxon>Paracoccaceae</taxon>
        <taxon>Polymorphum</taxon>
    </lineage>
</organism>
<name>F2J670_POLGS</name>
<dbReference type="eggNOG" id="COG1396">
    <property type="taxonomic scope" value="Bacteria"/>
</dbReference>
<evidence type="ECO:0000313" key="4">
    <source>
        <dbReference type="Proteomes" id="UP000008130"/>
    </source>
</evidence>
<keyword evidence="4" id="KW-1185">Reference proteome</keyword>
<dbReference type="InterPro" id="IPR010982">
    <property type="entry name" value="Lambda_DNA-bd_dom_sf"/>
</dbReference>
<dbReference type="Pfam" id="PF01381">
    <property type="entry name" value="HTH_3"/>
    <property type="match status" value="1"/>
</dbReference>
<feature type="compositionally biased region" description="Basic and acidic residues" evidence="1">
    <location>
        <begin position="15"/>
        <end position="28"/>
    </location>
</feature>
<accession>F2J670</accession>
<dbReference type="EMBL" id="CP002568">
    <property type="protein sequence ID" value="ADZ72763.1"/>
    <property type="molecule type" value="Genomic_DNA"/>
</dbReference>
<dbReference type="Gene3D" id="1.10.260.40">
    <property type="entry name" value="lambda repressor-like DNA-binding domains"/>
    <property type="match status" value="1"/>
</dbReference>
<dbReference type="InterPro" id="IPR001387">
    <property type="entry name" value="Cro/C1-type_HTH"/>
</dbReference>
<dbReference type="STRING" id="991905.SL003B_4014"/>
<dbReference type="KEGG" id="pgv:SL003B_4014"/>
<evidence type="ECO:0000256" key="1">
    <source>
        <dbReference type="SAM" id="MobiDB-lite"/>
    </source>
</evidence>
<dbReference type="HOGENOM" id="CLU_130821_0_0_5"/>
<proteinExistence type="predicted"/>
<dbReference type="Proteomes" id="UP000008130">
    <property type="component" value="Chromosome"/>
</dbReference>
<gene>
    <name evidence="3" type="ordered locus">SL003B_4014</name>
</gene>
<dbReference type="PROSITE" id="PS50943">
    <property type="entry name" value="HTH_CROC1"/>
    <property type="match status" value="1"/>
</dbReference>
<protein>
    <submittedName>
        <fullName evidence="3">Transcriptional regulator</fullName>
    </submittedName>
</protein>
<dbReference type="SUPFAM" id="SSF47413">
    <property type="entry name" value="lambda repressor-like DNA-binding domains"/>
    <property type="match status" value="1"/>
</dbReference>
<dbReference type="CDD" id="cd00093">
    <property type="entry name" value="HTH_XRE"/>
    <property type="match status" value="1"/>
</dbReference>
<dbReference type="GO" id="GO:0003677">
    <property type="term" value="F:DNA binding"/>
    <property type="evidence" value="ECO:0007669"/>
    <property type="project" value="InterPro"/>
</dbReference>
<evidence type="ECO:0000259" key="2">
    <source>
        <dbReference type="PROSITE" id="PS50943"/>
    </source>
</evidence>
<dbReference type="OrthoDB" id="528805at2"/>
<feature type="region of interest" description="Disordered" evidence="1">
    <location>
        <begin position="1"/>
        <end position="32"/>
    </location>
</feature>
<sequence>MARPETDPKTPLAQRLRELRRQHGDPQRGELAGKLGISVTAVATYERGEREPAASVLAAYADVFGVNLNWLLTGEGEMFADPAKAPARAMPSIDPALFRQVGRLVTRVHKEEGIKLPPDAVLDEQAEAYNALLARAEDPADAAELHSLLPWLEARLRRKLQTAAAEPGTGKRQA</sequence>